<dbReference type="GO" id="GO:0003677">
    <property type="term" value="F:DNA binding"/>
    <property type="evidence" value="ECO:0007669"/>
    <property type="project" value="InterPro"/>
</dbReference>
<accession>E0VBG3</accession>
<dbReference type="Pfam" id="PF02257">
    <property type="entry name" value="RFX_DNA_binding"/>
    <property type="match status" value="1"/>
</dbReference>
<evidence type="ECO:0000256" key="5">
    <source>
        <dbReference type="SAM" id="Coils"/>
    </source>
</evidence>
<dbReference type="Proteomes" id="UP000009046">
    <property type="component" value="Unassembled WGS sequence"/>
</dbReference>
<evidence type="ECO:0000313" key="9">
    <source>
        <dbReference type="EnsemblMetazoa" id="PHUM060660-PA"/>
    </source>
</evidence>
<feature type="region of interest" description="Disordered" evidence="6">
    <location>
        <begin position="1193"/>
        <end position="1243"/>
    </location>
</feature>
<sequence length="1834" mass="202849">MRRLVKKRHGGEMKIFLVCIAELLNRAHCPLDVCTVTRLLQRGLRSQLQPYRYEKVHYLGESSDRHDIDEEDIETRHRRWSTRSIHTVPLTYNHHQHVIIDNLRKFNGLSSDIYKASDYDRLALSLVSPLPNEQDFAINVCTLLSNEGKHTLKLDKCPRIVDYLLAHAGVYNHSNLRVLFEEVYGKIRGHSLSNFWKDVLEHNELLDLTNENNFVKKPPKKFRVFQPAHFRTFNNYDNSTRPEIESTAHTKNLNPKKCDWKMVNDIVVSSRNEIKGKNESDAVVVNLNEKNECSIRHLSKTDETSVSDTCNNTDKNELDAVVTVVDNTNESVIVNNEETEGKNSNVFKIKNLSGNESTDIIPDFSKCVENNFTVNSDLSSKTVESESVLSRSKFDDIVKSTDKLNLNMNANNITWSNSVVDCDEKDSETALDSSELKITSTLTETTRFCHNKPIDLFSSESTNISTVENQSDVDFNDTLNNLEKSALIEEENERLKEEEEARKIEEERLKSIEEAKKIEKQMKEAEFYEALLKKEMEKKKTENSLKIEAEDYELFCLGRENGTSDYIGQRVLQVAQILRNLTFCEESMQVMAKNSTFLRFLLLCINSKWSCLHQLGLDMLGNISSELIIEDPSVDQIFKAFFWTVHRGIHHSNRFFVISCLEILNKICQKDENEDVVCRNLDQNVLCRLLSLHDIMILLYTLECLYSMSSMGEKACTYICRSKGAVEMLLALITVEAQSYGPKACILMRVIETVSGAVTPSVSTVPSSATAGSNSQTQVSPGVGSGVAQTSVSIAAPPAMTVQTATIPKIIHTSNIENEQFALAWLRATFELSAGGKVEQQDLYKRYVESCNKMGRKGIIASLHFPRFVRSVFGGTVGPKSHPVPATDLKPGGPTTLFYYEGIKVRDVPLTINIKLVPVTEVPRPVMKKRPSATTPKSKAKRKKPESPPSPILKAQLISPNKPSPPSPSPAFPMSEGKVQVSTQTHPGSIAVGHSSSPPCTPPPPPMDNSTLIKSLLASKVSEICMTAPIGMLSDNPQVTQRQQQQKILQQQQQQQQQMLSKSDVPLKSKVFRLNGIIQDTLTSENHLTPSIVRLNKESPQPITTTICSVGNPLRPKTPKIDGEDSDSMASTSRDCATADGGNASSFEDNDNSLTSFEGIFNGTSEPLDLDAPVSSIVKENFLKTNENKSEIISRDKNSKTNESDNNNTGISASLKSSGKDNDLSLSKHADEKTMTSESCTKQTQSKSLMLADLLDKKEGPALNGVLGKDLRIGEKGLELVEKAILKETSLNHKGVTVKKDSVVNVNGDARTGGDHRSTVINNATSSQCRSKRSASTELDAIEEKRFKTETGSSKIKGILLTTLNSIQFIYVYFFFTKAKNVKETGRFDDAVEKGDKDELNGEEEVRASSTAANLFAALAAEALEDETDFDVSNEPQPQPQTVVVPHGQIRSLYLGESSPLLVTASGTRQIIMTPSQLSQQGQVLISAGGQSLPVIVQNQRIVQGSSGQMLVASQPQQYIMSAQPQTALVQGQPQTVLVAQATPQQPGTKTIIILQPQSQGNANSAQQKMVVTSQGTPMVVTRQVIQSQPTTNLSSSVPTTSVTTSTSRDGLTTDVLNSGLHSNSPVPSLQQNGSQIQIISSGVQNNAPILNQSVNDKNKVQNGTTKISNGSKVADGSVYLCEWRGCMRSFKTANEVYMHVCNTHCPSNTEVETQCLWERCDGMKRKRFSLMTHLRKQLSTQGRSEIPAPTPPPPHPGYAPNAAFHAIKRHALEFVNPKELLDDNEGPVTKSIRLTASLILRNLVIYSSVGRRLNENMSVGRLVGCRHNLPVTK</sequence>
<feature type="domain" description="RFX-type winged-helix" evidence="7">
    <location>
        <begin position="822"/>
        <end position="907"/>
    </location>
</feature>
<dbReference type="Gene3D" id="1.25.10.10">
    <property type="entry name" value="Leucine-rich Repeat Variant"/>
    <property type="match status" value="1"/>
</dbReference>
<feature type="region of interest" description="Disordered" evidence="6">
    <location>
        <begin position="1104"/>
        <end position="1151"/>
    </location>
</feature>
<keyword evidence="1" id="KW-0156">Chromatin regulator</keyword>
<dbReference type="OrthoDB" id="338531at2759"/>
<evidence type="ECO:0000313" key="10">
    <source>
        <dbReference type="Proteomes" id="UP000009046"/>
    </source>
</evidence>
<dbReference type="EnsemblMetazoa" id="PHUM060660-RA">
    <property type="protein sequence ID" value="PHUM060660-PA"/>
    <property type="gene ID" value="PHUM060660"/>
</dbReference>
<protein>
    <recommendedName>
        <fullName evidence="7">RFX-type winged-helix domain-containing protein</fullName>
    </recommendedName>
</protein>
<dbReference type="CTD" id="8230985"/>
<dbReference type="STRING" id="121224.E0VBG3"/>
<feature type="region of interest" description="Disordered" evidence="6">
    <location>
        <begin position="764"/>
        <end position="784"/>
    </location>
</feature>
<dbReference type="EMBL" id="DS235030">
    <property type="protein sequence ID" value="EEB10719.1"/>
    <property type="molecule type" value="Genomic_DNA"/>
</dbReference>
<dbReference type="FunCoup" id="E0VBG3">
    <property type="interactions" value="2070"/>
</dbReference>
<feature type="compositionally biased region" description="Low complexity" evidence="6">
    <location>
        <begin position="764"/>
        <end position="773"/>
    </location>
</feature>
<feature type="region of interest" description="Disordered" evidence="6">
    <location>
        <begin position="927"/>
        <end position="1004"/>
    </location>
</feature>
<keyword evidence="2" id="KW-0805">Transcription regulation</keyword>
<dbReference type="InterPro" id="IPR016024">
    <property type="entry name" value="ARM-type_fold"/>
</dbReference>
<dbReference type="EMBL" id="AAZO01000712">
    <property type="status" value="NOT_ANNOTATED_CDS"/>
    <property type="molecule type" value="Genomic_DNA"/>
</dbReference>
<feature type="compositionally biased region" description="Low complexity" evidence="6">
    <location>
        <begin position="1590"/>
        <end position="1608"/>
    </location>
</feature>
<dbReference type="InterPro" id="IPR011989">
    <property type="entry name" value="ARM-like"/>
</dbReference>
<feature type="compositionally biased region" description="Basic and acidic residues" evidence="6">
    <location>
        <begin position="1193"/>
        <end position="1203"/>
    </location>
</feature>
<dbReference type="GO" id="GO:0006355">
    <property type="term" value="P:regulation of DNA-templated transcription"/>
    <property type="evidence" value="ECO:0007669"/>
    <property type="project" value="InterPro"/>
</dbReference>
<proteinExistence type="predicted"/>
<reference evidence="8" key="2">
    <citation type="submission" date="2007-04" db="EMBL/GenBank/DDBJ databases">
        <title>The genome of the human body louse.</title>
        <authorList>
            <consortium name="The Human Body Louse Genome Consortium"/>
            <person name="Kirkness E."/>
            <person name="Walenz B."/>
            <person name="Hass B."/>
            <person name="Bruggner R."/>
            <person name="Strausberg R."/>
        </authorList>
    </citation>
    <scope>NUCLEOTIDE SEQUENCE</scope>
    <source>
        <strain evidence="8">USDA</strain>
    </source>
</reference>
<dbReference type="InterPro" id="IPR013087">
    <property type="entry name" value="Znf_C2H2_type"/>
</dbReference>
<keyword evidence="10" id="KW-1185">Reference proteome</keyword>
<name>E0VBG3_PEDHC</name>
<dbReference type="eggNOG" id="KOG2312">
    <property type="taxonomic scope" value="Eukaryota"/>
</dbReference>
<dbReference type="GeneID" id="8230985"/>
<dbReference type="KEGG" id="phu:Phum_PHUM060660"/>
<reference evidence="8" key="1">
    <citation type="submission" date="2007-04" db="EMBL/GenBank/DDBJ databases">
        <title>Annotation of Pediculus humanus corporis strain USDA.</title>
        <authorList>
            <person name="Kirkness E."/>
            <person name="Hannick L."/>
            <person name="Hass B."/>
            <person name="Bruggner R."/>
            <person name="Lawson D."/>
            <person name="Bidwell S."/>
            <person name="Joardar V."/>
            <person name="Caler E."/>
            <person name="Walenz B."/>
            <person name="Inman J."/>
            <person name="Schobel S."/>
            <person name="Galinsky K."/>
            <person name="Amedeo P."/>
            <person name="Strausberg R."/>
        </authorList>
    </citation>
    <scope>NUCLEOTIDE SEQUENCE</scope>
    <source>
        <strain evidence="8">USDA</strain>
    </source>
</reference>
<feature type="compositionally biased region" description="Pro residues" evidence="6">
    <location>
        <begin position="962"/>
        <end position="971"/>
    </location>
</feature>
<feature type="coiled-coil region" evidence="5">
    <location>
        <begin position="481"/>
        <end position="538"/>
    </location>
</feature>
<dbReference type="HOGENOM" id="CLU_001971_0_0_1"/>
<dbReference type="InterPro" id="IPR052406">
    <property type="entry name" value="Chromatin_Remodeling_Comp"/>
</dbReference>
<dbReference type="Gene3D" id="3.30.160.60">
    <property type="entry name" value="Classic Zinc Finger"/>
    <property type="match status" value="1"/>
</dbReference>
<feature type="compositionally biased region" description="Basic and acidic residues" evidence="6">
    <location>
        <begin position="1218"/>
        <end position="1235"/>
    </location>
</feature>
<keyword evidence="3" id="KW-0804">Transcription</keyword>
<dbReference type="VEuPathDB" id="VectorBase:PHUM060660"/>
<dbReference type="RefSeq" id="XP_002423457.1">
    <property type="nucleotide sequence ID" value="XM_002423412.1"/>
</dbReference>
<evidence type="ECO:0000256" key="4">
    <source>
        <dbReference type="ARBA" id="ARBA00023242"/>
    </source>
</evidence>
<dbReference type="PANTHER" id="PTHR22970">
    <property type="entry name" value="AT-RICH INTERACTIVE DOMAIN-CONTAINING PROTEIN 2"/>
    <property type="match status" value="1"/>
</dbReference>
<dbReference type="GO" id="GO:0006325">
    <property type="term" value="P:chromatin organization"/>
    <property type="evidence" value="ECO:0007669"/>
    <property type="project" value="UniProtKB-KW"/>
</dbReference>
<dbReference type="InParanoid" id="E0VBG3"/>
<feature type="compositionally biased region" description="Polar residues" evidence="6">
    <location>
        <begin position="1204"/>
        <end position="1217"/>
    </location>
</feature>
<dbReference type="PROSITE" id="PS00028">
    <property type="entry name" value="ZINC_FINGER_C2H2_1"/>
    <property type="match status" value="1"/>
</dbReference>
<feature type="region of interest" description="Disordered" evidence="6">
    <location>
        <begin position="1587"/>
        <end position="1610"/>
    </location>
</feature>
<dbReference type="SUPFAM" id="SSF48371">
    <property type="entry name" value="ARM repeat"/>
    <property type="match status" value="1"/>
</dbReference>
<dbReference type="InterPro" id="IPR036388">
    <property type="entry name" value="WH-like_DNA-bd_sf"/>
</dbReference>
<dbReference type="PANTHER" id="PTHR22970:SF14">
    <property type="entry name" value="AT-RICH INTERACTIVE DOMAIN-CONTAINING PROTEIN 2"/>
    <property type="match status" value="1"/>
</dbReference>
<evidence type="ECO:0000259" key="7">
    <source>
        <dbReference type="PROSITE" id="PS51526"/>
    </source>
</evidence>
<keyword evidence="5" id="KW-0175">Coiled coil</keyword>
<evidence type="ECO:0000256" key="1">
    <source>
        <dbReference type="ARBA" id="ARBA00022853"/>
    </source>
</evidence>
<dbReference type="PROSITE" id="PS51526">
    <property type="entry name" value="RFX_DBD"/>
    <property type="match status" value="1"/>
</dbReference>
<reference evidence="9" key="3">
    <citation type="submission" date="2020-05" db="UniProtKB">
        <authorList>
            <consortium name="EnsemblMetazoa"/>
        </authorList>
    </citation>
    <scope>IDENTIFICATION</scope>
    <source>
        <strain evidence="9">USDA</strain>
    </source>
</reference>
<dbReference type="Gene3D" id="1.10.10.10">
    <property type="entry name" value="Winged helix-like DNA-binding domain superfamily/Winged helix DNA-binding domain"/>
    <property type="match status" value="1"/>
</dbReference>
<keyword evidence="4" id="KW-0539">Nucleus</keyword>
<evidence type="ECO:0000256" key="2">
    <source>
        <dbReference type="ARBA" id="ARBA00023015"/>
    </source>
</evidence>
<gene>
    <name evidence="9" type="primary">8230985</name>
    <name evidence="8" type="ORF">Phum_PHUM060660</name>
</gene>
<dbReference type="InterPro" id="IPR003150">
    <property type="entry name" value="DNA-bd_RFX"/>
</dbReference>
<evidence type="ECO:0000313" key="8">
    <source>
        <dbReference type="EMBL" id="EEB10719.1"/>
    </source>
</evidence>
<dbReference type="OMA" id="IPAKVQP"/>
<evidence type="ECO:0000256" key="6">
    <source>
        <dbReference type="SAM" id="MobiDB-lite"/>
    </source>
</evidence>
<organism>
    <name type="scientific">Pediculus humanus subsp. corporis</name>
    <name type="common">Body louse</name>
    <dbReference type="NCBI Taxonomy" id="121224"/>
    <lineage>
        <taxon>Eukaryota</taxon>
        <taxon>Metazoa</taxon>
        <taxon>Ecdysozoa</taxon>
        <taxon>Arthropoda</taxon>
        <taxon>Hexapoda</taxon>
        <taxon>Insecta</taxon>
        <taxon>Pterygota</taxon>
        <taxon>Neoptera</taxon>
        <taxon>Paraneoptera</taxon>
        <taxon>Psocodea</taxon>
        <taxon>Troctomorpha</taxon>
        <taxon>Phthiraptera</taxon>
        <taxon>Anoplura</taxon>
        <taxon>Pediculidae</taxon>
        <taxon>Pediculus</taxon>
    </lineage>
</organism>
<evidence type="ECO:0000256" key="3">
    <source>
        <dbReference type="ARBA" id="ARBA00023163"/>
    </source>
</evidence>